<dbReference type="RefSeq" id="WP_101720445.1">
    <property type="nucleotide sequence ID" value="NZ_PJRS01000049.1"/>
</dbReference>
<feature type="domain" description="NAD(P)-binding" evidence="1">
    <location>
        <begin position="20"/>
        <end position="198"/>
    </location>
</feature>
<protein>
    <submittedName>
        <fullName evidence="2">NAD(P)-dependent oxidoreductase</fullName>
    </submittedName>
</protein>
<dbReference type="EMBL" id="PJRS01000049">
    <property type="protein sequence ID" value="PLR18727.1"/>
    <property type="molecule type" value="Genomic_DNA"/>
</dbReference>
<dbReference type="InterPro" id="IPR052718">
    <property type="entry name" value="NmrA-type_oxidoreductase"/>
</dbReference>
<dbReference type="InterPro" id="IPR036291">
    <property type="entry name" value="NAD(P)-bd_dom_sf"/>
</dbReference>
<dbReference type="Gene3D" id="3.90.25.10">
    <property type="entry name" value="UDP-galactose 4-epimerase, domain 1"/>
    <property type="match status" value="1"/>
</dbReference>
<evidence type="ECO:0000313" key="2">
    <source>
        <dbReference type="EMBL" id="PLR18727.1"/>
    </source>
</evidence>
<dbReference type="AlphaFoldDB" id="A0A2N5CY41"/>
<evidence type="ECO:0000259" key="1">
    <source>
        <dbReference type="Pfam" id="PF13460"/>
    </source>
</evidence>
<dbReference type="PANTHER" id="PTHR47129">
    <property type="entry name" value="QUINONE OXIDOREDUCTASE 2"/>
    <property type="match status" value="1"/>
</dbReference>
<organism evidence="2 3">
    <name type="scientific">Caulobacter zeae</name>
    <dbReference type="NCBI Taxonomy" id="2055137"/>
    <lineage>
        <taxon>Bacteria</taxon>
        <taxon>Pseudomonadati</taxon>
        <taxon>Pseudomonadota</taxon>
        <taxon>Alphaproteobacteria</taxon>
        <taxon>Caulobacterales</taxon>
        <taxon>Caulobacteraceae</taxon>
        <taxon>Caulobacter</taxon>
    </lineage>
</organism>
<dbReference type="InterPro" id="IPR016040">
    <property type="entry name" value="NAD(P)-bd_dom"/>
</dbReference>
<comment type="caution">
    <text evidence="2">The sequence shown here is derived from an EMBL/GenBank/DDBJ whole genome shotgun (WGS) entry which is preliminary data.</text>
</comment>
<accession>A0A2N5CY41</accession>
<dbReference type="SUPFAM" id="SSF51735">
    <property type="entry name" value="NAD(P)-binding Rossmann-fold domains"/>
    <property type="match status" value="1"/>
</dbReference>
<reference evidence="2 3" key="1">
    <citation type="submission" date="2017-12" db="EMBL/GenBank/DDBJ databases">
        <title>The genome sequence of Caulobacter sp. 410.</title>
        <authorList>
            <person name="Gao J."/>
            <person name="Mao X."/>
            <person name="Sun J."/>
        </authorList>
    </citation>
    <scope>NUCLEOTIDE SEQUENCE [LARGE SCALE GENOMIC DNA]</scope>
    <source>
        <strain evidence="2 3">410</strain>
    </source>
</reference>
<dbReference type="Proteomes" id="UP000234479">
    <property type="component" value="Unassembled WGS sequence"/>
</dbReference>
<evidence type="ECO:0000313" key="3">
    <source>
        <dbReference type="Proteomes" id="UP000234479"/>
    </source>
</evidence>
<gene>
    <name evidence="2" type="ORF">SGCZBJ_24040</name>
</gene>
<dbReference type="PANTHER" id="PTHR47129:SF1">
    <property type="entry name" value="NMRA-LIKE DOMAIN-CONTAINING PROTEIN"/>
    <property type="match status" value="1"/>
</dbReference>
<keyword evidence="3" id="KW-1185">Reference proteome</keyword>
<proteinExistence type="predicted"/>
<sequence length="301" mass="31171">MTAQPFLAKPFLNDRLLVTGAGGQLGRRVVELLLEAGAPHVIATTRDPAKLADLAAKGVEVRAADFDDPASLDTAFAGVDRLLLVSTDALDKPGRRIAQHRAAVAAAAKAGVKHLAYTSGPGARPQASGMDDHFWTEAAIFAEAALDWTILRHHLYAETILMGAGQALASGTLYTATNGKGRAYVTREDCARVDVAALLGAEGRQVLEVTGPEAVTQEQLAALLAQVSGKPVAHQDIPLDALRAGLAGAGLPPAYVALLAVFDHDTAEGRHALLTDTVESLTGKAPTSVATFLAGQKAALA</sequence>
<name>A0A2N5CY41_9CAUL</name>
<dbReference type="OrthoDB" id="7771794at2"/>
<dbReference type="Pfam" id="PF13460">
    <property type="entry name" value="NAD_binding_10"/>
    <property type="match status" value="1"/>
</dbReference>
<dbReference type="Gene3D" id="3.40.50.720">
    <property type="entry name" value="NAD(P)-binding Rossmann-like Domain"/>
    <property type="match status" value="1"/>
</dbReference>